<feature type="region of interest" description="Disordered" evidence="1">
    <location>
        <begin position="1"/>
        <end position="120"/>
    </location>
</feature>
<feature type="compositionally biased region" description="Polar residues" evidence="1">
    <location>
        <begin position="42"/>
        <end position="60"/>
    </location>
</feature>
<dbReference type="GO" id="GO:0009966">
    <property type="term" value="P:regulation of signal transduction"/>
    <property type="evidence" value="ECO:0007669"/>
    <property type="project" value="InterPro"/>
</dbReference>
<feature type="compositionally biased region" description="Basic and acidic residues" evidence="1">
    <location>
        <begin position="203"/>
        <end position="219"/>
    </location>
</feature>
<accession>M2LJ55</accession>
<organism evidence="2 3">
    <name type="scientific">Baudoinia panamericana (strain UAMH 10762)</name>
    <name type="common">Angels' share fungus</name>
    <name type="synonym">Baudoinia compniacensis (strain UAMH 10762)</name>
    <dbReference type="NCBI Taxonomy" id="717646"/>
    <lineage>
        <taxon>Eukaryota</taxon>
        <taxon>Fungi</taxon>
        <taxon>Dikarya</taxon>
        <taxon>Ascomycota</taxon>
        <taxon>Pezizomycotina</taxon>
        <taxon>Dothideomycetes</taxon>
        <taxon>Dothideomycetidae</taxon>
        <taxon>Mycosphaerellales</taxon>
        <taxon>Teratosphaeriaceae</taxon>
        <taxon>Baudoinia</taxon>
    </lineage>
</organism>
<name>M2LJ55_BAUPA</name>
<evidence type="ECO:0008006" key="4">
    <source>
        <dbReference type="Google" id="ProtNLM"/>
    </source>
</evidence>
<dbReference type="HOGENOM" id="CLU_070379_0_0_1"/>
<evidence type="ECO:0000313" key="3">
    <source>
        <dbReference type="Proteomes" id="UP000011761"/>
    </source>
</evidence>
<feature type="region of interest" description="Disordered" evidence="1">
    <location>
        <begin position="181"/>
        <end position="245"/>
    </location>
</feature>
<dbReference type="InterPro" id="IPR007062">
    <property type="entry name" value="PPI-2"/>
</dbReference>
<dbReference type="eggNOG" id="ENOG502S2VH">
    <property type="taxonomic scope" value="Eukaryota"/>
</dbReference>
<dbReference type="Pfam" id="PF04979">
    <property type="entry name" value="IPP-2"/>
    <property type="match status" value="1"/>
</dbReference>
<evidence type="ECO:0000313" key="2">
    <source>
        <dbReference type="EMBL" id="EMC94257.1"/>
    </source>
</evidence>
<dbReference type="Proteomes" id="UP000011761">
    <property type="component" value="Unassembled WGS sequence"/>
</dbReference>
<dbReference type="RefSeq" id="XP_007678774.1">
    <property type="nucleotide sequence ID" value="XM_007680584.1"/>
</dbReference>
<feature type="compositionally biased region" description="Basic and acidic residues" evidence="1">
    <location>
        <begin position="181"/>
        <end position="190"/>
    </location>
</feature>
<dbReference type="GO" id="GO:0004864">
    <property type="term" value="F:protein phosphatase inhibitor activity"/>
    <property type="evidence" value="ECO:0007669"/>
    <property type="project" value="InterPro"/>
</dbReference>
<dbReference type="PANTHER" id="PTHR12398:SF20">
    <property type="entry name" value="PROTEIN PHOSPHATASE 1 REGULATORY INHIBITOR SUBUNIT 2"/>
    <property type="match status" value="1"/>
</dbReference>
<keyword evidence="3" id="KW-1185">Reference proteome</keyword>
<protein>
    <recommendedName>
        <fullName evidence="4">Glc8 protein</fullName>
    </recommendedName>
</protein>
<sequence>MAQTVAAQHSPDVSRRPKGILKNSSSYNNSSYQHISPEARISPTTERAPSISHYDSTSGGRPSMPNREMSEKEIVQMNTEMNAGGSHRRNSSNPRGGSVSRRHSSQSGGDDAADGEHGQRLKWDEANLYLNEGQMGGKMKIDEPKTPYVREYDPTEDEEEVNSINAQELAVDELEMEKSKAKARKSKVDEIPGLELGEPEMEIDPKVRRESDGERRVMVEGDGLDPDGRHHGENEEDMTTDELEKHRKFEEMRKKHYEMKNIKNLLGYV</sequence>
<dbReference type="OMA" id="SHKSEKH"/>
<dbReference type="AlphaFoldDB" id="M2LJ55"/>
<evidence type="ECO:0000256" key="1">
    <source>
        <dbReference type="SAM" id="MobiDB-lite"/>
    </source>
</evidence>
<proteinExistence type="predicted"/>
<dbReference type="PANTHER" id="PTHR12398">
    <property type="entry name" value="PROTEIN PHOSPHATASE INHIBITOR"/>
    <property type="match status" value="1"/>
</dbReference>
<dbReference type="KEGG" id="bcom:BAUCODRAFT_74688"/>
<feature type="compositionally biased region" description="Basic and acidic residues" evidence="1">
    <location>
        <begin position="139"/>
        <end position="153"/>
    </location>
</feature>
<gene>
    <name evidence="2" type="ORF">BAUCODRAFT_74688</name>
</gene>
<dbReference type="GeneID" id="19116905"/>
<feature type="compositionally biased region" description="Low complexity" evidence="1">
    <location>
        <begin position="23"/>
        <end position="32"/>
    </location>
</feature>
<dbReference type="STRING" id="717646.M2LJ55"/>
<dbReference type="OrthoDB" id="551302at2759"/>
<feature type="region of interest" description="Disordered" evidence="1">
    <location>
        <begin position="134"/>
        <end position="163"/>
    </location>
</feature>
<dbReference type="Gene3D" id="6.10.250.1050">
    <property type="match status" value="1"/>
</dbReference>
<dbReference type="EMBL" id="KB445559">
    <property type="protein sequence ID" value="EMC94257.1"/>
    <property type="molecule type" value="Genomic_DNA"/>
</dbReference>
<reference evidence="2 3" key="1">
    <citation type="journal article" date="2012" name="PLoS Pathog.">
        <title>Diverse lifestyles and strategies of plant pathogenesis encoded in the genomes of eighteen Dothideomycetes fungi.</title>
        <authorList>
            <person name="Ohm R.A."/>
            <person name="Feau N."/>
            <person name="Henrissat B."/>
            <person name="Schoch C.L."/>
            <person name="Horwitz B.A."/>
            <person name="Barry K.W."/>
            <person name="Condon B.J."/>
            <person name="Copeland A.C."/>
            <person name="Dhillon B."/>
            <person name="Glaser F."/>
            <person name="Hesse C.N."/>
            <person name="Kosti I."/>
            <person name="LaButti K."/>
            <person name="Lindquist E.A."/>
            <person name="Lucas S."/>
            <person name="Salamov A.A."/>
            <person name="Bradshaw R.E."/>
            <person name="Ciuffetti L."/>
            <person name="Hamelin R.C."/>
            <person name="Kema G.H.J."/>
            <person name="Lawrence C."/>
            <person name="Scott J.A."/>
            <person name="Spatafora J.W."/>
            <person name="Turgeon B.G."/>
            <person name="de Wit P.J.G.M."/>
            <person name="Zhong S."/>
            <person name="Goodwin S.B."/>
            <person name="Grigoriev I.V."/>
        </authorList>
    </citation>
    <scope>NUCLEOTIDE SEQUENCE [LARGE SCALE GENOMIC DNA]</scope>
    <source>
        <strain evidence="2 3">UAMH 10762</strain>
    </source>
</reference>